<keyword evidence="3" id="KW-0731">Sigma factor</keyword>
<dbReference type="RefSeq" id="WP_188782903.1">
    <property type="nucleotide sequence ID" value="NZ_BMNI01000002.1"/>
</dbReference>
<dbReference type="InterPro" id="IPR013249">
    <property type="entry name" value="RNA_pol_sigma70_r4_t2"/>
</dbReference>
<sequence>MKPTHEAEYEAFVLQHRGRLLATALHLTGDVHLAEDLVQNALVRLYLAWGRARTTSTAAYSRRILLNGFVDHHRRPWVRRERTADRLPDSAAAEVSAADPELMAALAALPPRMRAAVVLRHVEDLSVEDVADALGCSTGTVKSQTARALDKLRAALPDLERNPS</sequence>
<dbReference type="InterPro" id="IPR014284">
    <property type="entry name" value="RNA_pol_sigma-70_dom"/>
</dbReference>
<comment type="caution">
    <text evidence="8">The sequence shown here is derived from an EMBL/GenBank/DDBJ whole genome shotgun (WGS) entry which is preliminary data.</text>
</comment>
<reference evidence="9" key="1">
    <citation type="journal article" date="2019" name="Int. J. Syst. Evol. Microbiol.">
        <title>The Global Catalogue of Microorganisms (GCM) 10K type strain sequencing project: providing services to taxonomists for standard genome sequencing and annotation.</title>
        <authorList>
            <consortium name="The Broad Institute Genomics Platform"/>
            <consortium name="The Broad Institute Genome Sequencing Center for Infectious Disease"/>
            <person name="Wu L."/>
            <person name="Ma J."/>
        </authorList>
    </citation>
    <scope>NUCLEOTIDE SEQUENCE [LARGE SCALE GENOMIC DNA]</scope>
    <source>
        <strain evidence="9">CGMCC 4.7371</strain>
    </source>
</reference>
<dbReference type="SUPFAM" id="SSF88659">
    <property type="entry name" value="Sigma3 and sigma4 domains of RNA polymerase sigma factors"/>
    <property type="match status" value="1"/>
</dbReference>
<evidence type="ECO:0000256" key="2">
    <source>
        <dbReference type="ARBA" id="ARBA00023015"/>
    </source>
</evidence>
<dbReference type="InterPro" id="IPR013324">
    <property type="entry name" value="RNA_pol_sigma_r3/r4-like"/>
</dbReference>
<dbReference type="InterPro" id="IPR007627">
    <property type="entry name" value="RNA_pol_sigma70_r2"/>
</dbReference>
<evidence type="ECO:0000256" key="4">
    <source>
        <dbReference type="ARBA" id="ARBA00023125"/>
    </source>
</evidence>
<dbReference type="PANTHER" id="PTHR43133:SF50">
    <property type="entry name" value="ECF RNA POLYMERASE SIGMA FACTOR SIGM"/>
    <property type="match status" value="1"/>
</dbReference>
<proteinExistence type="inferred from homology"/>
<dbReference type="InterPro" id="IPR013325">
    <property type="entry name" value="RNA_pol_sigma_r2"/>
</dbReference>
<dbReference type="NCBIfam" id="TIGR02937">
    <property type="entry name" value="sigma70-ECF"/>
    <property type="match status" value="1"/>
</dbReference>
<evidence type="ECO:0000256" key="1">
    <source>
        <dbReference type="ARBA" id="ARBA00010641"/>
    </source>
</evidence>
<dbReference type="Pfam" id="PF04542">
    <property type="entry name" value="Sigma70_r2"/>
    <property type="match status" value="1"/>
</dbReference>
<comment type="similarity">
    <text evidence="1">Belongs to the sigma-70 factor family. ECF subfamily.</text>
</comment>
<dbReference type="CDD" id="cd06171">
    <property type="entry name" value="Sigma70_r4"/>
    <property type="match status" value="1"/>
</dbReference>
<dbReference type="Proteomes" id="UP000655410">
    <property type="component" value="Unassembled WGS sequence"/>
</dbReference>
<feature type="domain" description="RNA polymerase sigma-70 region 2" evidence="6">
    <location>
        <begin position="13"/>
        <end position="75"/>
    </location>
</feature>
<keyword evidence="9" id="KW-1185">Reference proteome</keyword>
<evidence type="ECO:0000259" key="6">
    <source>
        <dbReference type="Pfam" id="PF04542"/>
    </source>
</evidence>
<dbReference type="Pfam" id="PF08281">
    <property type="entry name" value="Sigma70_r4_2"/>
    <property type="match status" value="1"/>
</dbReference>
<dbReference type="PANTHER" id="PTHR43133">
    <property type="entry name" value="RNA POLYMERASE ECF-TYPE SIGMA FACTO"/>
    <property type="match status" value="1"/>
</dbReference>
<accession>A0ABQ2NCB2</accession>
<evidence type="ECO:0000259" key="7">
    <source>
        <dbReference type="Pfam" id="PF08281"/>
    </source>
</evidence>
<dbReference type="EMBL" id="BMNI01000002">
    <property type="protein sequence ID" value="GGO86781.1"/>
    <property type="molecule type" value="Genomic_DNA"/>
</dbReference>
<dbReference type="InterPro" id="IPR039425">
    <property type="entry name" value="RNA_pol_sigma-70-like"/>
</dbReference>
<name>A0ABQ2NCB2_9ACTN</name>
<keyword evidence="5" id="KW-0804">Transcription</keyword>
<dbReference type="SUPFAM" id="SSF88946">
    <property type="entry name" value="Sigma2 domain of RNA polymerase sigma factors"/>
    <property type="match status" value="1"/>
</dbReference>
<evidence type="ECO:0000313" key="8">
    <source>
        <dbReference type="EMBL" id="GGO86781.1"/>
    </source>
</evidence>
<gene>
    <name evidence="8" type="ORF">GCM10011584_09830</name>
</gene>
<evidence type="ECO:0000313" key="9">
    <source>
        <dbReference type="Proteomes" id="UP000655410"/>
    </source>
</evidence>
<keyword evidence="2" id="KW-0805">Transcription regulation</keyword>
<protein>
    <submittedName>
        <fullName evidence="8">RNA polymerase sigma24 factor</fullName>
    </submittedName>
</protein>
<evidence type="ECO:0000256" key="5">
    <source>
        <dbReference type="ARBA" id="ARBA00023163"/>
    </source>
</evidence>
<keyword evidence="4" id="KW-0238">DNA-binding</keyword>
<evidence type="ECO:0000256" key="3">
    <source>
        <dbReference type="ARBA" id="ARBA00023082"/>
    </source>
</evidence>
<dbReference type="Gene3D" id="1.10.1740.10">
    <property type="match status" value="1"/>
</dbReference>
<dbReference type="Gene3D" id="1.10.10.10">
    <property type="entry name" value="Winged helix-like DNA-binding domain superfamily/Winged helix DNA-binding domain"/>
    <property type="match status" value="1"/>
</dbReference>
<organism evidence="8 9">
    <name type="scientific">Nocardioides phosphati</name>
    <dbReference type="NCBI Taxonomy" id="1867775"/>
    <lineage>
        <taxon>Bacteria</taxon>
        <taxon>Bacillati</taxon>
        <taxon>Actinomycetota</taxon>
        <taxon>Actinomycetes</taxon>
        <taxon>Propionibacteriales</taxon>
        <taxon>Nocardioidaceae</taxon>
        <taxon>Nocardioides</taxon>
    </lineage>
</organism>
<dbReference type="InterPro" id="IPR014325">
    <property type="entry name" value="RNA_pol_sigma-E_actinobac"/>
</dbReference>
<dbReference type="NCBIfam" id="TIGR02983">
    <property type="entry name" value="SigE-fam_strep"/>
    <property type="match status" value="1"/>
</dbReference>
<dbReference type="InterPro" id="IPR036388">
    <property type="entry name" value="WH-like_DNA-bd_sf"/>
</dbReference>
<feature type="domain" description="RNA polymerase sigma factor 70 region 4 type 2" evidence="7">
    <location>
        <begin position="101"/>
        <end position="152"/>
    </location>
</feature>